<evidence type="ECO:0000313" key="2">
    <source>
        <dbReference type="EMBL" id="KAJ1365908.1"/>
    </source>
</evidence>
<accession>A0AAD5QXY8</accession>
<gene>
    <name evidence="2" type="ORF">KIN20_026380</name>
</gene>
<comment type="caution">
    <text evidence="2">The sequence shown here is derived from an EMBL/GenBank/DDBJ whole genome shotgun (WGS) entry which is preliminary data.</text>
</comment>
<proteinExistence type="predicted"/>
<name>A0AAD5QXY8_PARTN</name>
<dbReference type="AlphaFoldDB" id="A0AAD5QXY8"/>
<feature type="region of interest" description="Disordered" evidence="1">
    <location>
        <begin position="77"/>
        <end position="106"/>
    </location>
</feature>
<evidence type="ECO:0000256" key="1">
    <source>
        <dbReference type="SAM" id="MobiDB-lite"/>
    </source>
</evidence>
<dbReference type="EMBL" id="JAHQIW010005386">
    <property type="protein sequence ID" value="KAJ1365908.1"/>
    <property type="molecule type" value="Genomic_DNA"/>
</dbReference>
<keyword evidence="3" id="KW-1185">Reference proteome</keyword>
<reference evidence="2" key="1">
    <citation type="submission" date="2021-06" db="EMBL/GenBank/DDBJ databases">
        <title>Parelaphostrongylus tenuis whole genome reference sequence.</title>
        <authorList>
            <person name="Garwood T.J."/>
            <person name="Larsen P.A."/>
            <person name="Fountain-Jones N.M."/>
            <person name="Garbe J.R."/>
            <person name="Macchietto M.G."/>
            <person name="Kania S.A."/>
            <person name="Gerhold R.W."/>
            <person name="Richards J.E."/>
            <person name="Wolf T.M."/>
        </authorList>
    </citation>
    <scope>NUCLEOTIDE SEQUENCE</scope>
    <source>
        <strain evidence="2">MNPRO001-30</strain>
        <tissue evidence="2">Meninges</tissue>
    </source>
</reference>
<protein>
    <submittedName>
        <fullName evidence="2">Uncharacterized protein</fullName>
    </submittedName>
</protein>
<organism evidence="2 3">
    <name type="scientific">Parelaphostrongylus tenuis</name>
    <name type="common">Meningeal worm</name>
    <dbReference type="NCBI Taxonomy" id="148309"/>
    <lineage>
        <taxon>Eukaryota</taxon>
        <taxon>Metazoa</taxon>
        <taxon>Ecdysozoa</taxon>
        <taxon>Nematoda</taxon>
        <taxon>Chromadorea</taxon>
        <taxon>Rhabditida</taxon>
        <taxon>Rhabditina</taxon>
        <taxon>Rhabditomorpha</taxon>
        <taxon>Strongyloidea</taxon>
        <taxon>Metastrongylidae</taxon>
        <taxon>Parelaphostrongylus</taxon>
    </lineage>
</organism>
<sequence length="126" mass="15148">MELFHSQQWCRDSRFSSFWAHYNAVERWRADHARMASIACRIALEKISCQRRGRGFTNKHIGRPNRERMRAPYRRTMQAESRSYEENVEPPSDMDTTSVRDDEEEMSEEMVEFFKKTIEHRKKPGC</sequence>
<evidence type="ECO:0000313" key="3">
    <source>
        <dbReference type="Proteomes" id="UP001196413"/>
    </source>
</evidence>
<dbReference type="Proteomes" id="UP001196413">
    <property type="component" value="Unassembled WGS sequence"/>
</dbReference>